<accession>A0A443QBM1</accession>
<feature type="non-terminal residue" evidence="2">
    <location>
        <position position="1"/>
    </location>
</feature>
<keyword evidence="1" id="KW-0472">Membrane</keyword>
<protein>
    <submittedName>
        <fullName evidence="2">Uncharacterized protein</fullName>
    </submittedName>
</protein>
<evidence type="ECO:0000313" key="2">
    <source>
        <dbReference type="EMBL" id="RWS00417.1"/>
    </source>
</evidence>
<proteinExistence type="predicted"/>
<name>A0A443QBM1_9ACAR</name>
<dbReference type="Proteomes" id="UP000288716">
    <property type="component" value="Unassembled WGS sequence"/>
</dbReference>
<dbReference type="SUPFAM" id="SSF55797">
    <property type="entry name" value="PR-1-like"/>
    <property type="match status" value="1"/>
</dbReference>
<dbReference type="VEuPathDB" id="VectorBase:LDEU014475"/>
<feature type="transmembrane region" description="Helical" evidence="1">
    <location>
        <begin position="35"/>
        <end position="53"/>
    </location>
</feature>
<reference evidence="2 3" key="1">
    <citation type="journal article" date="2018" name="Gigascience">
        <title>Genomes of trombidid mites reveal novel predicted allergens and laterally-transferred genes associated with secondary metabolism.</title>
        <authorList>
            <person name="Dong X."/>
            <person name="Chaisiri K."/>
            <person name="Xia D."/>
            <person name="Armstrong S.D."/>
            <person name="Fang Y."/>
            <person name="Donnelly M.J."/>
            <person name="Kadowaki T."/>
            <person name="McGarry J.W."/>
            <person name="Darby A.C."/>
            <person name="Makepeace B.L."/>
        </authorList>
    </citation>
    <scope>NUCLEOTIDE SEQUENCE [LARGE SCALE GENOMIC DNA]</scope>
    <source>
        <strain evidence="2">UoL-UT</strain>
    </source>
</reference>
<organism evidence="2 3">
    <name type="scientific">Leptotrombidium deliense</name>
    <dbReference type="NCBI Taxonomy" id="299467"/>
    <lineage>
        <taxon>Eukaryota</taxon>
        <taxon>Metazoa</taxon>
        <taxon>Ecdysozoa</taxon>
        <taxon>Arthropoda</taxon>
        <taxon>Chelicerata</taxon>
        <taxon>Arachnida</taxon>
        <taxon>Acari</taxon>
        <taxon>Acariformes</taxon>
        <taxon>Trombidiformes</taxon>
        <taxon>Prostigmata</taxon>
        <taxon>Anystina</taxon>
        <taxon>Parasitengona</taxon>
        <taxon>Trombiculoidea</taxon>
        <taxon>Trombiculidae</taxon>
        <taxon>Leptotrombidium</taxon>
    </lineage>
</organism>
<keyword evidence="1" id="KW-0812">Transmembrane</keyword>
<sequence>RSWLYKIRFTQKDFYYIIVFAYLAWEETTNRMNTLVYLIALNIVMVAVSGNWLQSCLDAHNYYRRIHGKPLMKLDLMAISHASRRARQLSLLCAFDHR</sequence>
<gene>
    <name evidence="2" type="ORF">B4U80_14802</name>
</gene>
<keyword evidence="3" id="KW-1185">Reference proteome</keyword>
<feature type="non-terminal residue" evidence="2">
    <location>
        <position position="98"/>
    </location>
</feature>
<keyword evidence="1" id="KW-1133">Transmembrane helix</keyword>
<dbReference type="AlphaFoldDB" id="A0A443QBM1"/>
<evidence type="ECO:0000313" key="3">
    <source>
        <dbReference type="Proteomes" id="UP000288716"/>
    </source>
</evidence>
<evidence type="ECO:0000256" key="1">
    <source>
        <dbReference type="SAM" id="Phobius"/>
    </source>
</evidence>
<dbReference type="EMBL" id="NCKV01060001">
    <property type="protein sequence ID" value="RWS00417.1"/>
    <property type="molecule type" value="Genomic_DNA"/>
</dbReference>
<comment type="caution">
    <text evidence="2">The sequence shown here is derived from an EMBL/GenBank/DDBJ whole genome shotgun (WGS) entry which is preliminary data.</text>
</comment>
<dbReference type="InterPro" id="IPR035940">
    <property type="entry name" value="CAP_sf"/>
</dbReference>